<feature type="region of interest" description="Disordered" evidence="1">
    <location>
        <begin position="157"/>
        <end position="198"/>
    </location>
</feature>
<feature type="region of interest" description="Disordered" evidence="1">
    <location>
        <begin position="1"/>
        <end position="128"/>
    </location>
</feature>
<proteinExistence type="predicted"/>
<dbReference type="AlphaFoldDB" id="A0A9P7J7N8"/>
<evidence type="ECO:0000256" key="1">
    <source>
        <dbReference type="SAM" id="MobiDB-lite"/>
    </source>
</evidence>
<gene>
    <name evidence="2" type="ORF">HD556DRAFT_349922</name>
</gene>
<dbReference type="EMBL" id="JABBWE010000002">
    <property type="protein sequence ID" value="KAG1806885.1"/>
    <property type="molecule type" value="Genomic_DNA"/>
</dbReference>
<feature type="compositionally biased region" description="Basic and acidic residues" evidence="1">
    <location>
        <begin position="168"/>
        <end position="192"/>
    </location>
</feature>
<reference evidence="2" key="1">
    <citation type="journal article" date="2020" name="New Phytol.">
        <title>Comparative genomics reveals dynamic genome evolution in host specialist ectomycorrhizal fungi.</title>
        <authorList>
            <person name="Lofgren L.A."/>
            <person name="Nguyen N.H."/>
            <person name="Vilgalys R."/>
            <person name="Ruytinx J."/>
            <person name="Liao H.L."/>
            <person name="Branco S."/>
            <person name="Kuo A."/>
            <person name="LaButti K."/>
            <person name="Lipzen A."/>
            <person name="Andreopoulos W."/>
            <person name="Pangilinan J."/>
            <person name="Riley R."/>
            <person name="Hundley H."/>
            <person name="Na H."/>
            <person name="Barry K."/>
            <person name="Grigoriev I.V."/>
            <person name="Stajich J.E."/>
            <person name="Kennedy P.G."/>
        </authorList>
    </citation>
    <scope>NUCLEOTIDE SEQUENCE</scope>
    <source>
        <strain evidence="2">S12</strain>
    </source>
</reference>
<protein>
    <submittedName>
        <fullName evidence="2">Uncharacterized protein</fullName>
    </submittedName>
</protein>
<feature type="compositionally biased region" description="Polar residues" evidence="1">
    <location>
        <begin position="1"/>
        <end position="27"/>
    </location>
</feature>
<dbReference type="OrthoDB" id="2683163at2759"/>
<sequence>MNQYAFPSSHSPYSTHQTVAYPTSPHSQHGHGSYNYGTPLRRASTGHTYASSPQYGYPPVVQAPQTTQYLSVPNSHHRSRSQSRHSHSRPRANSHSHHRSHSTSHRHRSHSRPAHSYAGGGDYHRGRSVSIGDRFRNFLGMEPSSNSYYNSYGNQGHGHHNSQAYGGMRDERRPRKHSGYVDEHGREVDSRGRMIHRY</sequence>
<evidence type="ECO:0000313" key="2">
    <source>
        <dbReference type="EMBL" id="KAG1806885.1"/>
    </source>
</evidence>
<dbReference type="GeneID" id="64604109"/>
<dbReference type="Proteomes" id="UP000719766">
    <property type="component" value="Unassembled WGS sequence"/>
</dbReference>
<feature type="compositionally biased region" description="Polar residues" evidence="1">
    <location>
        <begin position="45"/>
        <end position="54"/>
    </location>
</feature>
<comment type="caution">
    <text evidence="2">The sequence shown here is derived from an EMBL/GenBank/DDBJ whole genome shotgun (WGS) entry which is preliminary data.</text>
</comment>
<accession>A0A9P7J7N8</accession>
<feature type="compositionally biased region" description="Basic residues" evidence="1">
    <location>
        <begin position="75"/>
        <end position="113"/>
    </location>
</feature>
<dbReference type="RefSeq" id="XP_041167356.1">
    <property type="nucleotide sequence ID" value="XM_041310345.1"/>
</dbReference>
<keyword evidence="3" id="KW-1185">Reference proteome</keyword>
<organism evidence="2 3">
    <name type="scientific">Suillus plorans</name>
    <dbReference type="NCBI Taxonomy" id="116603"/>
    <lineage>
        <taxon>Eukaryota</taxon>
        <taxon>Fungi</taxon>
        <taxon>Dikarya</taxon>
        <taxon>Basidiomycota</taxon>
        <taxon>Agaricomycotina</taxon>
        <taxon>Agaricomycetes</taxon>
        <taxon>Agaricomycetidae</taxon>
        <taxon>Boletales</taxon>
        <taxon>Suillineae</taxon>
        <taxon>Suillaceae</taxon>
        <taxon>Suillus</taxon>
    </lineage>
</organism>
<name>A0A9P7J7N8_9AGAM</name>
<feature type="compositionally biased region" description="Polar residues" evidence="1">
    <location>
        <begin position="63"/>
        <end position="74"/>
    </location>
</feature>
<evidence type="ECO:0000313" key="3">
    <source>
        <dbReference type="Proteomes" id="UP000719766"/>
    </source>
</evidence>